<evidence type="ECO:0000313" key="2">
    <source>
        <dbReference type="EMBL" id="ANE77996.1"/>
    </source>
</evidence>
<dbReference type="OrthoDB" id="4270834at2"/>
<gene>
    <name evidence="2" type="ORF">A7U43_00445</name>
</gene>
<dbReference type="PANTHER" id="PTHR38599:SF1">
    <property type="entry name" value="CUPIN DOMAIN PROTEIN (AFU_ORTHOLOGUE AFUA_3G13620)"/>
    <property type="match status" value="1"/>
</dbReference>
<reference evidence="2 3" key="1">
    <citation type="submission" date="2016-05" db="EMBL/GenBank/DDBJ databases">
        <title>Complete genome sequence of a phthalic acid esters degrading Mycobacterium sp. YC-RL4.</title>
        <authorList>
            <person name="Ren L."/>
            <person name="Fan S."/>
            <person name="Ruth N."/>
            <person name="Jia Y."/>
            <person name="Wang J."/>
            <person name="Qiao C."/>
        </authorList>
    </citation>
    <scope>NUCLEOTIDE SEQUENCE [LARGE SCALE GENOMIC DNA]</scope>
    <source>
        <strain evidence="2 3">YC-RL4</strain>
    </source>
</reference>
<accession>A0A172UFX6</accession>
<dbReference type="PANTHER" id="PTHR38599">
    <property type="entry name" value="CUPIN DOMAIN PROTEIN (AFU_ORTHOLOGUE AFUA_3G13620)"/>
    <property type="match status" value="1"/>
</dbReference>
<dbReference type="RefSeq" id="WP_067989819.1">
    <property type="nucleotide sequence ID" value="NZ_CP015596.1"/>
</dbReference>
<organism evidence="2 3">
    <name type="scientific">Mycobacterium adipatum</name>
    <dbReference type="NCBI Taxonomy" id="1682113"/>
    <lineage>
        <taxon>Bacteria</taxon>
        <taxon>Bacillati</taxon>
        <taxon>Actinomycetota</taxon>
        <taxon>Actinomycetes</taxon>
        <taxon>Mycobacteriales</taxon>
        <taxon>Mycobacteriaceae</taxon>
        <taxon>Mycobacterium</taxon>
    </lineage>
</organism>
<dbReference type="CDD" id="cd02234">
    <property type="entry name" value="cupin_BLR7677-like"/>
    <property type="match status" value="1"/>
</dbReference>
<dbReference type="Pfam" id="PF07883">
    <property type="entry name" value="Cupin_2"/>
    <property type="match status" value="1"/>
</dbReference>
<evidence type="ECO:0000313" key="3">
    <source>
        <dbReference type="Proteomes" id="UP000077143"/>
    </source>
</evidence>
<dbReference type="KEGG" id="madi:A7U43_00445"/>
<dbReference type="AlphaFoldDB" id="A0A172UFX6"/>
<dbReference type="InterPro" id="IPR011051">
    <property type="entry name" value="RmlC_Cupin_sf"/>
</dbReference>
<dbReference type="SUPFAM" id="SSF51182">
    <property type="entry name" value="RmlC-like cupins"/>
    <property type="match status" value="1"/>
</dbReference>
<sequence length="130" mass="14538">MSEAWKTAVTVLQETQPVIPPDAHVMTIVIEYPPGDPGAPPHRHPGPAFGYVIEGEMLFELEGQSPRVVRAGEAFWEPGGDVIHYSDGNNRADIPSKFTVTMICVPGRPMLELVDPQELARRKDRRWRPQ</sequence>
<name>A0A172UFX6_9MYCO</name>
<dbReference type="EMBL" id="CP015596">
    <property type="protein sequence ID" value="ANE77996.1"/>
    <property type="molecule type" value="Genomic_DNA"/>
</dbReference>
<dbReference type="InterPro" id="IPR014710">
    <property type="entry name" value="RmlC-like_jellyroll"/>
</dbReference>
<dbReference type="InterPro" id="IPR013096">
    <property type="entry name" value="Cupin_2"/>
</dbReference>
<protein>
    <submittedName>
        <fullName evidence="2">Cupin</fullName>
    </submittedName>
</protein>
<proteinExistence type="predicted"/>
<feature type="domain" description="Cupin type-2" evidence="1">
    <location>
        <begin position="29"/>
        <end position="86"/>
    </location>
</feature>
<dbReference type="STRING" id="1682113.A7U43_00445"/>
<dbReference type="Proteomes" id="UP000077143">
    <property type="component" value="Chromosome"/>
</dbReference>
<keyword evidence="3" id="KW-1185">Reference proteome</keyword>
<dbReference type="Gene3D" id="2.60.120.10">
    <property type="entry name" value="Jelly Rolls"/>
    <property type="match status" value="1"/>
</dbReference>
<evidence type="ECO:0000259" key="1">
    <source>
        <dbReference type="Pfam" id="PF07883"/>
    </source>
</evidence>